<dbReference type="Pfam" id="PF09394">
    <property type="entry name" value="Inhibitor_I42"/>
    <property type="match status" value="1"/>
</dbReference>
<reference evidence="5 6" key="1">
    <citation type="submission" date="2017-02" db="EMBL/GenBank/DDBJ databases">
        <title>Complete genome sequences of Mycobacterium kansasii strains isolated from rhesus macaques.</title>
        <authorList>
            <person name="Panda A."/>
            <person name="Nagaraj S."/>
            <person name="Zhao X."/>
            <person name="Tettelin H."/>
            <person name="Detolla L.J."/>
        </authorList>
    </citation>
    <scope>NUCLEOTIDE SEQUENCE [LARGE SCALE GENOMIC DNA]</scope>
    <source>
        <strain evidence="5 6">11-3469</strain>
    </source>
</reference>
<dbReference type="RefSeq" id="WP_023373197.1">
    <property type="nucleotide sequence ID" value="NZ_BLYZ01000001.1"/>
</dbReference>
<feature type="domain" description="Proteinase inhibitor I42 chagasin" evidence="4">
    <location>
        <begin position="57"/>
        <end position="145"/>
    </location>
</feature>
<name>A0A1V3XES6_MYCKA</name>
<evidence type="ECO:0000256" key="2">
    <source>
        <dbReference type="ARBA" id="ARBA00022704"/>
    </source>
</evidence>
<evidence type="ECO:0000259" key="4">
    <source>
        <dbReference type="Pfam" id="PF09394"/>
    </source>
</evidence>
<dbReference type="SUPFAM" id="SSF141066">
    <property type="entry name" value="ICP-like"/>
    <property type="match status" value="1"/>
</dbReference>
<sequence length="148" mass="15537">MQTRLWAMVAIVLSLAAPGCAASGNRPQSTTTQTMPAAVKTVEVTDGSGQQLTQEVTMSVGDVLRVILGANHSTPFWWSADSRIGDSTVIEQTNHEYVAGATTGGPGNEVWTFKALTVGTTTIAIDETNKTSPGTAPLRTFTAKVTVQ</sequence>
<dbReference type="EMBL" id="MVBN01000003">
    <property type="protein sequence ID" value="OOK77709.1"/>
    <property type="molecule type" value="Genomic_DNA"/>
</dbReference>
<dbReference type="STRING" id="1768.B1T50_26815"/>
<evidence type="ECO:0000313" key="6">
    <source>
        <dbReference type="Proteomes" id="UP000188532"/>
    </source>
</evidence>
<dbReference type="Gene3D" id="2.60.40.2020">
    <property type="match status" value="1"/>
</dbReference>
<feature type="signal peptide" evidence="3">
    <location>
        <begin position="1"/>
        <end position="21"/>
    </location>
</feature>
<organism evidence="5 6">
    <name type="scientific">Mycobacterium kansasii</name>
    <dbReference type="NCBI Taxonomy" id="1768"/>
    <lineage>
        <taxon>Bacteria</taxon>
        <taxon>Bacillati</taxon>
        <taxon>Actinomycetota</taxon>
        <taxon>Actinomycetes</taxon>
        <taxon>Mycobacteriales</taxon>
        <taxon>Mycobacteriaceae</taxon>
        <taxon>Mycobacterium</taxon>
    </lineage>
</organism>
<feature type="chain" id="PRO_5010703890" evidence="3">
    <location>
        <begin position="22"/>
        <end position="148"/>
    </location>
</feature>
<protein>
    <submittedName>
        <fullName evidence="5">Chagasin peptidase inhibitor I42 family protein</fullName>
    </submittedName>
</protein>
<accession>A0A1V3XES6</accession>
<keyword evidence="2" id="KW-0789">Thiol protease inhibitor</keyword>
<dbReference type="GeneID" id="29700508"/>
<evidence type="ECO:0000256" key="3">
    <source>
        <dbReference type="SAM" id="SignalP"/>
    </source>
</evidence>
<keyword evidence="3" id="KW-0732">Signal</keyword>
<dbReference type="InterPro" id="IPR018990">
    <property type="entry name" value="Prot_inh_I42_chagasin"/>
</dbReference>
<keyword evidence="1" id="KW-0646">Protease inhibitor</keyword>
<comment type="caution">
    <text evidence="5">The sequence shown here is derived from an EMBL/GenBank/DDBJ whole genome shotgun (WGS) entry which is preliminary data.</text>
</comment>
<evidence type="ECO:0000313" key="5">
    <source>
        <dbReference type="EMBL" id="OOK77709.1"/>
    </source>
</evidence>
<dbReference type="GO" id="GO:0004869">
    <property type="term" value="F:cysteine-type endopeptidase inhibitor activity"/>
    <property type="evidence" value="ECO:0007669"/>
    <property type="project" value="UniProtKB-KW"/>
</dbReference>
<dbReference type="Proteomes" id="UP000188532">
    <property type="component" value="Unassembled WGS sequence"/>
</dbReference>
<dbReference type="InterPro" id="IPR036331">
    <property type="entry name" value="Chagasin-like_sf"/>
</dbReference>
<dbReference type="AlphaFoldDB" id="A0A1V3XES6"/>
<evidence type="ECO:0000256" key="1">
    <source>
        <dbReference type="ARBA" id="ARBA00022690"/>
    </source>
</evidence>
<gene>
    <name evidence="5" type="ORF">BZL29_2956</name>
</gene>
<proteinExistence type="predicted"/>